<name>A0AAD9NHH6_RIDPI</name>
<dbReference type="FunFam" id="3.30.160.60:FF:002343">
    <property type="entry name" value="Zinc finger protein 33A"/>
    <property type="match status" value="1"/>
</dbReference>
<reference evidence="10" key="1">
    <citation type="journal article" date="2023" name="Mol. Biol. Evol.">
        <title>Third-Generation Sequencing Reveals the Adaptive Role of the Epigenome in Three Deep-Sea Polychaetes.</title>
        <authorList>
            <person name="Perez M."/>
            <person name="Aroh O."/>
            <person name="Sun Y."/>
            <person name="Lan Y."/>
            <person name="Juniper S.K."/>
            <person name="Young C.R."/>
            <person name="Angers B."/>
            <person name="Qian P.Y."/>
        </authorList>
    </citation>
    <scope>NUCLEOTIDE SEQUENCE</scope>
    <source>
        <strain evidence="10">R07B-5</strain>
    </source>
</reference>
<feature type="domain" description="C2H2-type" evidence="9">
    <location>
        <begin position="274"/>
        <end position="297"/>
    </location>
</feature>
<keyword evidence="2" id="KW-0479">Metal-binding</keyword>
<evidence type="ECO:0000259" key="9">
    <source>
        <dbReference type="PROSITE" id="PS50157"/>
    </source>
</evidence>
<keyword evidence="5" id="KW-0862">Zinc</keyword>
<gene>
    <name evidence="10" type="ORF">NP493_1156g02025</name>
</gene>
<feature type="compositionally biased region" description="Polar residues" evidence="8">
    <location>
        <begin position="898"/>
        <end position="907"/>
    </location>
</feature>
<feature type="region of interest" description="Disordered" evidence="8">
    <location>
        <begin position="137"/>
        <end position="175"/>
    </location>
</feature>
<dbReference type="EMBL" id="JAODUO010001155">
    <property type="protein sequence ID" value="KAK2170245.1"/>
    <property type="molecule type" value="Genomic_DNA"/>
</dbReference>
<dbReference type="Gene3D" id="3.30.160.60">
    <property type="entry name" value="Classic Zinc Finger"/>
    <property type="match status" value="6"/>
</dbReference>
<comment type="caution">
    <text evidence="10">The sequence shown here is derived from an EMBL/GenBank/DDBJ whole genome shotgun (WGS) entry which is preliminary data.</text>
</comment>
<dbReference type="FunFam" id="3.30.160.60:FF:000446">
    <property type="entry name" value="Zinc finger protein"/>
    <property type="match status" value="1"/>
</dbReference>
<evidence type="ECO:0000256" key="4">
    <source>
        <dbReference type="ARBA" id="ARBA00022771"/>
    </source>
</evidence>
<proteinExistence type="predicted"/>
<feature type="region of interest" description="Disordered" evidence="8">
    <location>
        <begin position="887"/>
        <end position="907"/>
    </location>
</feature>
<dbReference type="InterPro" id="IPR036236">
    <property type="entry name" value="Znf_C2H2_sf"/>
</dbReference>
<dbReference type="SMART" id="SM00355">
    <property type="entry name" value="ZnF_C2H2"/>
    <property type="match status" value="12"/>
</dbReference>
<dbReference type="GO" id="GO:0008270">
    <property type="term" value="F:zinc ion binding"/>
    <property type="evidence" value="ECO:0007669"/>
    <property type="project" value="UniProtKB-KW"/>
</dbReference>
<feature type="compositionally biased region" description="Polar residues" evidence="8">
    <location>
        <begin position="704"/>
        <end position="713"/>
    </location>
</feature>
<dbReference type="GO" id="GO:0005634">
    <property type="term" value="C:nucleus"/>
    <property type="evidence" value="ECO:0007669"/>
    <property type="project" value="UniProtKB-SubCell"/>
</dbReference>
<protein>
    <recommendedName>
        <fullName evidence="9">C2H2-type domain-containing protein</fullName>
    </recommendedName>
</protein>
<dbReference type="InterPro" id="IPR013087">
    <property type="entry name" value="Znf_C2H2_type"/>
</dbReference>
<evidence type="ECO:0000256" key="2">
    <source>
        <dbReference type="ARBA" id="ARBA00022723"/>
    </source>
</evidence>
<keyword evidence="11" id="KW-1185">Reference proteome</keyword>
<dbReference type="Proteomes" id="UP001209878">
    <property type="component" value="Unassembled WGS sequence"/>
</dbReference>
<feature type="compositionally biased region" description="Low complexity" evidence="8">
    <location>
        <begin position="623"/>
        <end position="640"/>
    </location>
</feature>
<feature type="domain" description="C2H2-type" evidence="9">
    <location>
        <begin position="298"/>
        <end position="326"/>
    </location>
</feature>
<feature type="domain" description="C2H2-type" evidence="9">
    <location>
        <begin position="439"/>
        <end position="466"/>
    </location>
</feature>
<organism evidence="10 11">
    <name type="scientific">Ridgeia piscesae</name>
    <name type="common">Tubeworm</name>
    <dbReference type="NCBI Taxonomy" id="27915"/>
    <lineage>
        <taxon>Eukaryota</taxon>
        <taxon>Metazoa</taxon>
        <taxon>Spiralia</taxon>
        <taxon>Lophotrochozoa</taxon>
        <taxon>Annelida</taxon>
        <taxon>Polychaeta</taxon>
        <taxon>Sedentaria</taxon>
        <taxon>Canalipalpata</taxon>
        <taxon>Sabellida</taxon>
        <taxon>Siboglinidae</taxon>
        <taxon>Ridgeia</taxon>
    </lineage>
</organism>
<dbReference type="PANTHER" id="PTHR16515">
    <property type="entry name" value="PR DOMAIN ZINC FINGER PROTEIN"/>
    <property type="match status" value="1"/>
</dbReference>
<dbReference type="Pfam" id="PF00096">
    <property type="entry name" value="zf-C2H2"/>
    <property type="match status" value="2"/>
</dbReference>
<evidence type="ECO:0000256" key="7">
    <source>
        <dbReference type="PROSITE-ProRule" id="PRU00042"/>
    </source>
</evidence>
<feature type="domain" description="C2H2-type" evidence="9">
    <location>
        <begin position="410"/>
        <end position="437"/>
    </location>
</feature>
<comment type="subcellular location">
    <subcellularLocation>
        <location evidence="1">Nucleus</location>
    </subcellularLocation>
</comment>
<feature type="region of interest" description="Disordered" evidence="8">
    <location>
        <begin position="676"/>
        <end position="718"/>
    </location>
</feature>
<dbReference type="AlphaFoldDB" id="A0AAD9NHH6"/>
<feature type="region of interest" description="Disordered" evidence="8">
    <location>
        <begin position="796"/>
        <end position="828"/>
    </location>
</feature>
<feature type="domain" description="C2H2-type" evidence="9">
    <location>
        <begin position="327"/>
        <end position="349"/>
    </location>
</feature>
<dbReference type="PROSITE" id="PS50157">
    <property type="entry name" value="ZINC_FINGER_C2H2_2"/>
    <property type="match status" value="8"/>
</dbReference>
<evidence type="ECO:0000256" key="8">
    <source>
        <dbReference type="SAM" id="MobiDB-lite"/>
    </source>
</evidence>
<dbReference type="GO" id="GO:0010468">
    <property type="term" value="P:regulation of gene expression"/>
    <property type="evidence" value="ECO:0007669"/>
    <property type="project" value="TreeGrafter"/>
</dbReference>
<feature type="domain" description="C2H2-type" evidence="9">
    <location>
        <begin position="780"/>
        <end position="808"/>
    </location>
</feature>
<evidence type="ECO:0000256" key="3">
    <source>
        <dbReference type="ARBA" id="ARBA00022737"/>
    </source>
</evidence>
<dbReference type="SUPFAM" id="SSF57667">
    <property type="entry name" value="beta-beta-alpha zinc fingers"/>
    <property type="match status" value="4"/>
</dbReference>
<feature type="domain" description="C2H2-type" evidence="9">
    <location>
        <begin position="246"/>
        <end position="273"/>
    </location>
</feature>
<feature type="compositionally biased region" description="Polar residues" evidence="8">
    <location>
        <begin position="803"/>
        <end position="812"/>
    </location>
</feature>
<keyword evidence="4 7" id="KW-0863">Zinc-finger</keyword>
<evidence type="ECO:0000256" key="5">
    <source>
        <dbReference type="ARBA" id="ARBA00022833"/>
    </source>
</evidence>
<dbReference type="InterPro" id="IPR050331">
    <property type="entry name" value="Zinc_finger"/>
</dbReference>
<feature type="region of interest" description="Disordered" evidence="8">
    <location>
        <begin position="623"/>
        <end position="659"/>
    </location>
</feature>
<evidence type="ECO:0000313" key="11">
    <source>
        <dbReference type="Proteomes" id="UP001209878"/>
    </source>
</evidence>
<feature type="domain" description="C2H2-type" evidence="9">
    <location>
        <begin position="752"/>
        <end position="779"/>
    </location>
</feature>
<keyword evidence="6" id="KW-0539">Nucleus</keyword>
<accession>A0AAD9NHH6</accession>
<sequence length="907" mass="99961">MGMEDSFGRDRAGHLYVAVAMGTTKEKHVISQLLRDAILQLCSKHSVYGGQVEVDGIICISGYHEGQELVVKVHETIPPDGTTIMMTPASSINNSSSDALWSRKKIKQENGGGPLGYSDHSIERVFVDYNDDFAHHQRKHQLSDNEEENETLDMSMSSRHLSRSPPPAHDSPKQTVDEAIQKALLGNKMPSSLLGTFHFPKRMPIKNERWSPGQPLPTVPECKACSYTFDTFELLSEHNEAVHSVFTCQCCYKTFTSRSNLERHSRLHTGHRPYICHICSKAFSRKDHLSNHATKHAFKCGTCSKRFVDKKTLATHFSYDHNVTMACVCEYCNKGFSSTESYEEHVKAHPQFHAAANAAASASYNTTVLPPPKKRLFSKKLQCTQCSFMTTAKIQLIKHMLVHAENTRCYTCLSCAKMFSNPLDYDEHLFAHCNEMNIFECCICRQISSTLDSLKRHELTHLASDPVSYQLANTVAADQKDDQRETGEITNSAATATAIHVATNRCSVCSLQFLSYHDLCQHMCELHHYPSMQQHSLSASTSPVDATTMNNRESTASAVMKMEMDGIENSSDIEIVEPESPDEYPKASDSGFSSEFVVNNNQGQVIETSSHNSLEIKMQPVRSLLSRSSAPTPTPALTTPAPKPTERHRRKGSPEKAVDMSLQFVDIHDIMDDTSDGFVDSPVASTPKKKGGGTDDAGSGASPLGSTSSNSGGCSRLNVDIPPGPQTCSICELVSDSFQDMENHCMLEHNRSPCMFCAKTFAQKANRDRHICLHTGDKPYACPECGEKFARGDKLKNHRIRTHNTPYPSSSGRQKDPGAKDLSFTSSPSPGLDSAAVLPIITDHWSQPSTDPTVNHLSGSGSIVVCTGEWTTVSDEPDNLVIKDRVDSAVKKEVKQASPATSEAETT</sequence>
<keyword evidence="3" id="KW-0677">Repeat</keyword>
<evidence type="ECO:0000256" key="6">
    <source>
        <dbReference type="ARBA" id="ARBA00023242"/>
    </source>
</evidence>
<dbReference type="PROSITE" id="PS00028">
    <property type="entry name" value="ZINC_FINGER_C2H2_1"/>
    <property type="match status" value="7"/>
</dbReference>
<evidence type="ECO:0000256" key="1">
    <source>
        <dbReference type="ARBA" id="ARBA00004123"/>
    </source>
</evidence>
<evidence type="ECO:0000313" key="10">
    <source>
        <dbReference type="EMBL" id="KAK2170245.1"/>
    </source>
</evidence>
<dbReference type="PANTHER" id="PTHR16515:SF66">
    <property type="entry name" value="C2H2-TYPE DOMAIN-CONTAINING PROTEIN"/>
    <property type="match status" value="1"/>
</dbReference>